<comment type="caution">
    <text evidence="2">The sequence shown here is derived from an EMBL/GenBank/DDBJ whole genome shotgun (WGS) entry which is preliminary data.</text>
</comment>
<protein>
    <recommendedName>
        <fullName evidence="1">PPM-type phosphatase domain-containing protein</fullName>
    </recommendedName>
</protein>
<dbReference type="Gene3D" id="3.60.40.10">
    <property type="entry name" value="PPM-type phosphatase domain"/>
    <property type="match status" value="1"/>
</dbReference>
<sequence>MAERRDVEVPYIAVTALSHVGLVREHNEDSLVIGPWTLCGTVTQNPQTLVFPFGRPLVVAVADGLGGQPAGEVASELVVRQLSSLGPTLDGPEAVGDALSLCNRAVYSATEGRPELATMGTTVAGALVLADSLLMFNVGDSKVFHAAQDGLRQVSVDDSPPPAPGHRTTSAVTQVLGGTRGYNEITPHIEAFPVTEGDRYLVCSDGLTDPVPTEEIEGLLRVHDDGRAAFELWRAAIDAGGPDNITLALLRIGA</sequence>
<feature type="domain" description="PPM-type phosphatase" evidence="1">
    <location>
        <begin position="11"/>
        <end position="252"/>
    </location>
</feature>
<dbReference type="PROSITE" id="PS51746">
    <property type="entry name" value="PPM_2"/>
    <property type="match status" value="1"/>
</dbReference>
<dbReference type="Pfam" id="PF13672">
    <property type="entry name" value="PP2C_2"/>
    <property type="match status" value="1"/>
</dbReference>
<dbReference type="InterPro" id="IPR001932">
    <property type="entry name" value="PPM-type_phosphatase-like_dom"/>
</dbReference>
<dbReference type="InterPro" id="IPR036457">
    <property type="entry name" value="PPM-type-like_dom_sf"/>
</dbReference>
<dbReference type="SMART" id="SM00332">
    <property type="entry name" value="PP2Cc"/>
    <property type="match status" value="1"/>
</dbReference>
<dbReference type="EMBL" id="BNED01000005">
    <property type="protein sequence ID" value="GHI78875.1"/>
    <property type="molecule type" value="Genomic_DNA"/>
</dbReference>
<evidence type="ECO:0000313" key="2">
    <source>
        <dbReference type="EMBL" id="GHI78875.1"/>
    </source>
</evidence>
<evidence type="ECO:0000313" key="3">
    <source>
        <dbReference type="Proteomes" id="UP000608522"/>
    </source>
</evidence>
<gene>
    <name evidence="2" type="ORF">Sspor_44360</name>
</gene>
<dbReference type="SMART" id="SM00331">
    <property type="entry name" value="PP2C_SIG"/>
    <property type="match status" value="1"/>
</dbReference>
<proteinExistence type="predicted"/>
<reference evidence="3" key="1">
    <citation type="submission" date="2023-07" db="EMBL/GenBank/DDBJ databases">
        <title>Whole genome shotgun sequence of Streptomyces spororaveus NBRC 15456.</title>
        <authorList>
            <person name="Komaki H."/>
            <person name="Tamura T."/>
        </authorList>
    </citation>
    <scope>NUCLEOTIDE SEQUENCE [LARGE SCALE GENOMIC DNA]</scope>
    <source>
        <strain evidence="3">NBRC 15456</strain>
    </source>
</reference>
<name>A0ABQ3TEN8_9ACTN</name>
<dbReference type="SUPFAM" id="SSF81606">
    <property type="entry name" value="PP2C-like"/>
    <property type="match status" value="1"/>
</dbReference>
<organism evidence="2 3">
    <name type="scientific">Streptomyces spororaveus</name>
    <dbReference type="NCBI Taxonomy" id="284039"/>
    <lineage>
        <taxon>Bacteria</taxon>
        <taxon>Bacillati</taxon>
        <taxon>Actinomycetota</taxon>
        <taxon>Actinomycetes</taxon>
        <taxon>Kitasatosporales</taxon>
        <taxon>Streptomycetaceae</taxon>
        <taxon>Streptomyces</taxon>
    </lineage>
</organism>
<keyword evidence="3" id="KW-1185">Reference proteome</keyword>
<accession>A0ABQ3TEN8</accession>
<dbReference type="CDD" id="cd00143">
    <property type="entry name" value="PP2Cc"/>
    <property type="match status" value="1"/>
</dbReference>
<evidence type="ECO:0000259" key="1">
    <source>
        <dbReference type="PROSITE" id="PS51746"/>
    </source>
</evidence>
<dbReference type="Proteomes" id="UP000608522">
    <property type="component" value="Unassembled WGS sequence"/>
</dbReference>